<dbReference type="AlphaFoldDB" id="A0A9W7X7U4"/>
<comment type="caution">
    <text evidence="2">The sequence shown here is derived from an EMBL/GenBank/DDBJ whole genome shotgun (WGS) entry which is preliminary data.</text>
</comment>
<dbReference type="PRINTS" id="PR01217">
    <property type="entry name" value="PRICHEXTENSN"/>
</dbReference>
<sequence>MPRRRTTPPNRPVPSTAPPALSPINGPPPPRCHPTPPHHAMATLPASPRRRTLRPPSQNPIPPPPSRPNSDRYCHCLATPTLPSHSTRPKPILGAPTPCAPLTPVRVRDTMWPPLVWRRCLRRCGPPVPWCCENTAANHVPPQHHPPCQPPRRSRPKRGGPPMSCHPWTPPCNPQSTPRIPLPVAPPSPGR</sequence>
<dbReference type="Proteomes" id="UP001164776">
    <property type="component" value="Unassembled WGS sequence"/>
</dbReference>
<feature type="region of interest" description="Disordered" evidence="1">
    <location>
        <begin position="141"/>
        <end position="191"/>
    </location>
</feature>
<feature type="compositionally biased region" description="Pro residues" evidence="1">
    <location>
        <begin position="9"/>
        <end position="37"/>
    </location>
</feature>
<feature type="compositionally biased region" description="Pro residues" evidence="1">
    <location>
        <begin position="180"/>
        <end position="191"/>
    </location>
</feature>
<evidence type="ECO:0000313" key="3">
    <source>
        <dbReference type="Proteomes" id="UP001164776"/>
    </source>
</evidence>
<feature type="compositionally biased region" description="Pro residues" evidence="1">
    <location>
        <begin position="57"/>
        <end position="67"/>
    </location>
</feature>
<keyword evidence="3" id="KW-1185">Reference proteome</keyword>
<proteinExistence type="predicted"/>
<evidence type="ECO:0000313" key="2">
    <source>
        <dbReference type="EMBL" id="KAJ1253924.1"/>
    </source>
</evidence>
<accession>A0A9W7X7U4</accession>
<gene>
    <name evidence="2" type="ORF">BS78_K152300</name>
</gene>
<reference evidence="2 3" key="1">
    <citation type="submission" date="2022-10" db="EMBL/GenBank/DDBJ databases">
        <title>WGS assembly of Paspalum vaginatum 540-79.</title>
        <authorList>
            <person name="Sun G."/>
            <person name="Wase N."/>
            <person name="Shu S."/>
            <person name="Jenkins J."/>
            <person name="Zhou B."/>
            <person name="Torres-Rodriguez J."/>
            <person name="Chen C."/>
            <person name="Sandor L."/>
            <person name="Plott C."/>
            <person name="Yoshinga Y."/>
            <person name="Daum C."/>
            <person name="Qi P."/>
            <person name="Barry K."/>
            <person name="Lipzen A."/>
            <person name="Berry L."/>
            <person name="Pedersen C."/>
            <person name="Gottilla T."/>
            <person name="Foltz A."/>
            <person name="Yu H."/>
            <person name="O'Malley R."/>
            <person name="Zhang C."/>
            <person name="Devos K."/>
            <person name="Sigmon B."/>
            <person name="Yu B."/>
            <person name="Obata T."/>
            <person name="Schmutz J."/>
            <person name="Schnable J."/>
        </authorList>
    </citation>
    <scope>NUCLEOTIDE SEQUENCE [LARGE SCALE GENOMIC DNA]</scope>
    <source>
        <strain evidence="3">cv. 540-79</strain>
    </source>
</reference>
<evidence type="ECO:0000256" key="1">
    <source>
        <dbReference type="SAM" id="MobiDB-lite"/>
    </source>
</evidence>
<organism evidence="2 3">
    <name type="scientific">Paspalum vaginatum</name>
    <name type="common">seashore paspalum</name>
    <dbReference type="NCBI Taxonomy" id="158149"/>
    <lineage>
        <taxon>Eukaryota</taxon>
        <taxon>Viridiplantae</taxon>
        <taxon>Streptophyta</taxon>
        <taxon>Embryophyta</taxon>
        <taxon>Tracheophyta</taxon>
        <taxon>Spermatophyta</taxon>
        <taxon>Magnoliopsida</taxon>
        <taxon>Liliopsida</taxon>
        <taxon>Poales</taxon>
        <taxon>Poaceae</taxon>
        <taxon>PACMAD clade</taxon>
        <taxon>Panicoideae</taxon>
        <taxon>Andropogonodae</taxon>
        <taxon>Paspaleae</taxon>
        <taxon>Paspalinae</taxon>
        <taxon>Paspalum</taxon>
    </lineage>
</organism>
<dbReference type="EMBL" id="MU630498">
    <property type="protein sequence ID" value="KAJ1253924.1"/>
    <property type="molecule type" value="Genomic_DNA"/>
</dbReference>
<protein>
    <submittedName>
        <fullName evidence="2">Uncharacterized protein</fullName>
    </submittedName>
</protein>
<name>A0A9W7X7U4_9POAL</name>
<feature type="region of interest" description="Disordered" evidence="1">
    <location>
        <begin position="1"/>
        <end position="74"/>
    </location>
</feature>